<accession>A0A7M3SW43</accession>
<protein>
    <recommendedName>
        <fullName evidence="3">HicB family toxin-antitoxin system</fullName>
    </recommendedName>
</protein>
<dbReference type="OrthoDB" id="5772641at2"/>
<dbReference type="AlphaFoldDB" id="A0A7M3SW43"/>
<dbReference type="RefSeq" id="WP_129316070.1">
    <property type="nucleotide sequence ID" value="NZ_NOIQ01000017.1"/>
</dbReference>
<evidence type="ECO:0008006" key="3">
    <source>
        <dbReference type="Google" id="ProtNLM"/>
    </source>
</evidence>
<comment type="caution">
    <text evidence="1">The sequence shown here is derived from an EMBL/GenBank/DDBJ whole genome shotgun (WGS) entry which is preliminary data.</text>
</comment>
<name>A0A7M3SW43_9MICC</name>
<dbReference type="EMBL" id="WOGT01000012">
    <property type="protein sequence ID" value="MUN56008.1"/>
    <property type="molecule type" value="Genomic_DNA"/>
</dbReference>
<dbReference type="Proteomes" id="UP000462152">
    <property type="component" value="Unassembled WGS sequence"/>
</dbReference>
<reference evidence="1 2" key="1">
    <citation type="submission" date="2019-12" db="EMBL/GenBank/DDBJ databases">
        <authorList>
            <person name="Li J."/>
            <person name="Shi Y."/>
            <person name="Xu G."/>
            <person name="Xiao D."/>
            <person name="Ran X."/>
        </authorList>
    </citation>
    <scope>NUCLEOTIDE SEQUENCE [LARGE SCALE GENOMIC DNA]</scope>
    <source>
        <strain evidence="1 2">JCM 15915</strain>
    </source>
</reference>
<gene>
    <name evidence="1" type="ORF">GMA10_12450</name>
</gene>
<evidence type="ECO:0000313" key="2">
    <source>
        <dbReference type="Proteomes" id="UP000462152"/>
    </source>
</evidence>
<organism evidence="1 2">
    <name type="scientific">Rothia koreensis</name>
    <dbReference type="NCBI Taxonomy" id="592378"/>
    <lineage>
        <taxon>Bacteria</taxon>
        <taxon>Bacillati</taxon>
        <taxon>Actinomycetota</taxon>
        <taxon>Actinomycetes</taxon>
        <taxon>Micrococcales</taxon>
        <taxon>Micrococcaceae</taxon>
        <taxon>Rothia</taxon>
    </lineage>
</organism>
<sequence>MTTYAVTAQRSGRYWHLEVEGLSQGTQARNLTEAEVMVKELISILTGQDLDQVRVEITVRVPEQIREVQEEASKYRAEAEHASTLAAAKSREAARLMREQGMTLKDIGQVLHVSHQRAGQLVAG</sequence>
<proteinExistence type="predicted"/>
<keyword evidence="2" id="KW-1185">Reference proteome</keyword>
<evidence type="ECO:0000313" key="1">
    <source>
        <dbReference type="EMBL" id="MUN56008.1"/>
    </source>
</evidence>